<proteinExistence type="predicted"/>
<dbReference type="Proteomes" id="UP000272613">
    <property type="component" value="Unassembled WGS sequence"/>
</dbReference>
<evidence type="ECO:0000313" key="2">
    <source>
        <dbReference type="Proteomes" id="UP000272613"/>
    </source>
</evidence>
<dbReference type="AlphaFoldDB" id="A0AB37QSM1"/>
<comment type="caution">
    <text evidence="1">The sequence shown here is derived from an EMBL/GenBank/DDBJ whole genome shotgun (WGS) entry which is preliminary data.</text>
</comment>
<accession>A0AB37QSM1</accession>
<name>A0AB37QSM1_9PSED</name>
<evidence type="ECO:0000313" key="1">
    <source>
        <dbReference type="EMBL" id="RMS02453.1"/>
    </source>
</evidence>
<sequence length="38" mass="4122">MISTMTIVPMLSVGMQLWTLCVLFVAFCITQGIHHAGA</sequence>
<reference evidence="1 2" key="1">
    <citation type="submission" date="2018-08" db="EMBL/GenBank/DDBJ databases">
        <title>Recombination of ecologically and evolutionarily significant loci maintains genetic cohesion in the Pseudomonas syringae species complex.</title>
        <authorList>
            <person name="Dillon M."/>
            <person name="Thakur S."/>
            <person name="Almeida R.N.D."/>
            <person name="Weir B.S."/>
            <person name="Guttman D.S."/>
        </authorList>
    </citation>
    <scope>NUCLEOTIDE SEQUENCE [LARGE SCALE GENOMIC DNA]</scope>
    <source>
        <strain evidence="1 2">ICMP 5019</strain>
    </source>
</reference>
<protein>
    <submittedName>
        <fullName evidence="1">Uncharacterized protein</fullName>
    </submittedName>
</protein>
<dbReference type="EMBL" id="RBSH01000121">
    <property type="protein sequence ID" value="RMS02453.1"/>
    <property type="molecule type" value="Genomic_DNA"/>
</dbReference>
<organism evidence="1 2">
    <name type="scientific">Pseudomonas coronafaciens pv. garcae</name>
    <dbReference type="NCBI Taxonomy" id="251653"/>
    <lineage>
        <taxon>Bacteria</taxon>
        <taxon>Pseudomonadati</taxon>
        <taxon>Pseudomonadota</taxon>
        <taxon>Gammaproteobacteria</taxon>
        <taxon>Pseudomonadales</taxon>
        <taxon>Pseudomonadaceae</taxon>
        <taxon>Pseudomonas</taxon>
        <taxon>Pseudomonas coronafaciens</taxon>
    </lineage>
</organism>
<gene>
    <name evidence="1" type="ORF">ALP74_101729</name>
</gene>